<keyword evidence="5 7" id="KW-0443">Lipid metabolism</keyword>
<comment type="similarity">
    <text evidence="1 7">Belongs to the phospholipase B-like family.</text>
</comment>
<name>A0A0C2FJ62_9BILA</name>
<protein>
    <recommendedName>
        <fullName evidence="7">Phospholipase B-like</fullName>
        <ecNumber evidence="7">3.1.1.-</ecNumber>
    </recommendedName>
</protein>
<organism evidence="8 9">
    <name type="scientific">Ancylostoma duodenale</name>
    <dbReference type="NCBI Taxonomy" id="51022"/>
    <lineage>
        <taxon>Eukaryota</taxon>
        <taxon>Metazoa</taxon>
        <taxon>Ecdysozoa</taxon>
        <taxon>Nematoda</taxon>
        <taxon>Chromadorea</taxon>
        <taxon>Rhabditida</taxon>
        <taxon>Rhabditina</taxon>
        <taxon>Rhabditomorpha</taxon>
        <taxon>Strongyloidea</taxon>
        <taxon>Ancylostomatidae</taxon>
        <taxon>Ancylostomatinae</taxon>
        <taxon>Ancylostoma</taxon>
    </lineage>
</organism>
<keyword evidence="4 7" id="KW-0442">Lipid degradation</keyword>
<dbReference type="Gene3D" id="3.60.60.30">
    <property type="match status" value="1"/>
</dbReference>
<evidence type="ECO:0000256" key="3">
    <source>
        <dbReference type="ARBA" id="ARBA00022801"/>
    </source>
</evidence>
<keyword evidence="9" id="KW-1185">Reference proteome</keyword>
<evidence type="ECO:0000256" key="7">
    <source>
        <dbReference type="RuleBase" id="RU364138"/>
    </source>
</evidence>
<dbReference type="GO" id="GO:0005576">
    <property type="term" value="C:extracellular region"/>
    <property type="evidence" value="ECO:0007669"/>
    <property type="project" value="TreeGrafter"/>
</dbReference>
<gene>
    <name evidence="8" type="ORF">ANCDUO_23134</name>
</gene>
<comment type="function">
    <text evidence="7">Putative phospholipase.</text>
</comment>
<evidence type="ECO:0000313" key="8">
    <source>
        <dbReference type="EMBL" id="KIH46809.1"/>
    </source>
</evidence>
<dbReference type="Pfam" id="PF04916">
    <property type="entry name" value="Phospholip_B"/>
    <property type="match status" value="1"/>
</dbReference>
<keyword evidence="6" id="KW-0325">Glycoprotein</keyword>
<evidence type="ECO:0000256" key="6">
    <source>
        <dbReference type="ARBA" id="ARBA00023180"/>
    </source>
</evidence>
<evidence type="ECO:0000313" key="9">
    <source>
        <dbReference type="Proteomes" id="UP000054047"/>
    </source>
</evidence>
<dbReference type="PANTHER" id="PTHR12370:SF7">
    <property type="entry name" value="PHOSPHOLIPASE B-LIKE 2-RELATED"/>
    <property type="match status" value="1"/>
</dbReference>
<keyword evidence="3 7" id="KW-0378">Hydrolase</keyword>
<accession>A0A0C2FJ62</accession>
<dbReference type="GO" id="GO:0009395">
    <property type="term" value="P:phospholipid catabolic process"/>
    <property type="evidence" value="ECO:0007669"/>
    <property type="project" value="TreeGrafter"/>
</dbReference>
<dbReference type="OrthoDB" id="443524at2759"/>
<evidence type="ECO:0000256" key="2">
    <source>
        <dbReference type="ARBA" id="ARBA00022729"/>
    </source>
</evidence>
<dbReference type="PANTHER" id="PTHR12370">
    <property type="entry name" value="PHOSPHOLIPASE B-RELATED"/>
    <property type="match status" value="1"/>
</dbReference>
<dbReference type="EC" id="3.1.1.-" evidence="7"/>
<evidence type="ECO:0000256" key="5">
    <source>
        <dbReference type="ARBA" id="ARBA00023098"/>
    </source>
</evidence>
<dbReference type="GO" id="GO:0004620">
    <property type="term" value="F:phospholipase activity"/>
    <property type="evidence" value="ECO:0007669"/>
    <property type="project" value="InterPro"/>
</dbReference>
<dbReference type="EMBL" id="KN768460">
    <property type="protein sequence ID" value="KIH46809.1"/>
    <property type="molecule type" value="Genomic_DNA"/>
</dbReference>
<sequence>MQSGRCNSVVPLRARTSGANPSAAFPKGSRSNDYPERGSEFFATVQKWTFLEIETRSSFDPELQAYAAGYLEGVLSRQVLHYHIQNTIEDYCKNFTQYCNRMTDFLTQNQKFIKDKLDNTARDDTYWSAVNRTYHQLTGLIAGYEGTPISPGITYEIHPILYVLWYFRNC</sequence>
<dbReference type="AlphaFoldDB" id="A0A0C2FJ62"/>
<dbReference type="InterPro" id="IPR007000">
    <property type="entry name" value="PLipase_B-like"/>
</dbReference>
<proteinExistence type="inferred from homology"/>
<reference evidence="8 9" key="1">
    <citation type="submission" date="2013-12" db="EMBL/GenBank/DDBJ databases">
        <title>Draft genome of the parsitic nematode Ancylostoma duodenale.</title>
        <authorList>
            <person name="Mitreva M."/>
        </authorList>
    </citation>
    <scope>NUCLEOTIDE SEQUENCE [LARGE SCALE GENOMIC DNA]</scope>
    <source>
        <strain evidence="8 9">Zhejiang</strain>
    </source>
</reference>
<evidence type="ECO:0000256" key="4">
    <source>
        <dbReference type="ARBA" id="ARBA00022963"/>
    </source>
</evidence>
<evidence type="ECO:0000256" key="1">
    <source>
        <dbReference type="ARBA" id="ARBA00007835"/>
    </source>
</evidence>
<dbReference type="Proteomes" id="UP000054047">
    <property type="component" value="Unassembled WGS sequence"/>
</dbReference>
<keyword evidence="2" id="KW-0732">Signal</keyword>